<name>A0ABX0BKT7_9PSEU</name>
<accession>A0ABX0BKT7</accession>
<keyword evidence="2" id="KW-1185">Reference proteome</keyword>
<dbReference type="EMBL" id="JAAGNC010000048">
    <property type="protein sequence ID" value="NEC55388.1"/>
    <property type="molecule type" value="Genomic_DNA"/>
</dbReference>
<protein>
    <submittedName>
        <fullName evidence="1">Uncharacterized protein</fullName>
    </submittedName>
</protein>
<organism evidence="1 2">
    <name type="scientific">Amycolatopsis rubida</name>
    <dbReference type="NCBI Taxonomy" id="112413"/>
    <lineage>
        <taxon>Bacteria</taxon>
        <taxon>Bacillati</taxon>
        <taxon>Actinomycetota</taxon>
        <taxon>Actinomycetes</taxon>
        <taxon>Pseudonocardiales</taxon>
        <taxon>Pseudonocardiaceae</taxon>
        <taxon>Amycolatopsis</taxon>
    </lineage>
</organism>
<evidence type="ECO:0000313" key="2">
    <source>
        <dbReference type="Proteomes" id="UP000470404"/>
    </source>
</evidence>
<dbReference type="InterPro" id="IPR036188">
    <property type="entry name" value="FAD/NAD-bd_sf"/>
</dbReference>
<reference evidence="1 2" key="1">
    <citation type="submission" date="2020-01" db="EMBL/GenBank/DDBJ databases">
        <title>Insect and environment-associated Actinomycetes.</title>
        <authorList>
            <person name="Currrie C."/>
            <person name="Chevrette M."/>
            <person name="Carlson C."/>
            <person name="Stubbendieck R."/>
            <person name="Wendt-Pienkowski E."/>
        </authorList>
    </citation>
    <scope>NUCLEOTIDE SEQUENCE [LARGE SCALE GENOMIC DNA]</scope>
    <source>
        <strain evidence="1 2">SID8386</strain>
    </source>
</reference>
<sequence>MHSPVGRQGTNTGIQDALDLARRPGAARRAVRNTAMRTLDWLARGPSQAGAEPVRTRNRTLTPAPAGNVARLNSSPAHPLPAAPVCPGAAETPACSARRPSIDLMPRVVVGR</sequence>
<dbReference type="RefSeq" id="WP_107648932.1">
    <property type="nucleotide sequence ID" value="NZ_JAAGNC010000048.1"/>
</dbReference>
<evidence type="ECO:0000313" key="1">
    <source>
        <dbReference type="EMBL" id="NEC55388.1"/>
    </source>
</evidence>
<gene>
    <name evidence="1" type="ORF">G3I59_07185</name>
</gene>
<dbReference type="Proteomes" id="UP000470404">
    <property type="component" value="Unassembled WGS sequence"/>
</dbReference>
<dbReference type="Gene3D" id="3.50.50.60">
    <property type="entry name" value="FAD/NAD(P)-binding domain"/>
    <property type="match status" value="1"/>
</dbReference>
<comment type="caution">
    <text evidence="1">The sequence shown here is derived from an EMBL/GenBank/DDBJ whole genome shotgun (WGS) entry which is preliminary data.</text>
</comment>
<proteinExistence type="predicted"/>